<dbReference type="PROSITE" id="PS50127">
    <property type="entry name" value="UBC_2"/>
    <property type="match status" value="1"/>
</dbReference>
<dbReference type="InterPro" id="IPR050113">
    <property type="entry name" value="Ub_conjugating_enzyme"/>
</dbReference>
<dbReference type="SUPFAM" id="SSF54495">
    <property type="entry name" value="UBC-like"/>
    <property type="match status" value="1"/>
</dbReference>
<proteinExistence type="predicted"/>
<sequence length="154" mass="18607">MTTNYPRIVKEIEEIRKNIDKNFKIYVSDKNLMDWYILYSNIDDERFKNGEYLLHIKLQEGYPFKPPEFKWLTPNGRFEINTKICYNISTYHEETWNPLWRMRTIIIGILSMLLEKNTAGIGHLQNITLEKFIELSNKSKNYNKNIIESYKLEF</sequence>
<name>A0A6C0H190_9ZZZZ</name>
<dbReference type="InterPro" id="IPR000608">
    <property type="entry name" value="UBC"/>
</dbReference>
<dbReference type="Gene3D" id="3.10.110.10">
    <property type="entry name" value="Ubiquitin Conjugating Enzyme"/>
    <property type="match status" value="1"/>
</dbReference>
<protein>
    <recommendedName>
        <fullName evidence="1">UBC core domain-containing protein</fullName>
    </recommendedName>
</protein>
<dbReference type="PANTHER" id="PTHR24067">
    <property type="entry name" value="UBIQUITIN-CONJUGATING ENZYME E2"/>
    <property type="match status" value="1"/>
</dbReference>
<organism evidence="2">
    <name type="scientific">viral metagenome</name>
    <dbReference type="NCBI Taxonomy" id="1070528"/>
    <lineage>
        <taxon>unclassified sequences</taxon>
        <taxon>metagenomes</taxon>
        <taxon>organismal metagenomes</taxon>
    </lineage>
</organism>
<dbReference type="InterPro" id="IPR016135">
    <property type="entry name" value="UBQ-conjugating_enzyme/RWD"/>
</dbReference>
<dbReference type="SMART" id="SM00212">
    <property type="entry name" value="UBCc"/>
    <property type="match status" value="1"/>
</dbReference>
<accession>A0A6C0H190</accession>
<reference evidence="2" key="1">
    <citation type="journal article" date="2020" name="Nature">
        <title>Giant virus diversity and host interactions through global metagenomics.</title>
        <authorList>
            <person name="Schulz F."/>
            <person name="Roux S."/>
            <person name="Paez-Espino D."/>
            <person name="Jungbluth S."/>
            <person name="Walsh D.A."/>
            <person name="Denef V.J."/>
            <person name="McMahon K.D."/>
            <person name="Konstantinidis K.T."/>
            <person name="Eloe-Fadrosh E.A."/>
            <person name="Kyrpides N.C."/>
            <person name="Woyke T."/>
        </authorList>
    </citation>
    <scope>NUCLEOTIDE SEQUENCE</scope>
    <source>
        <strain evidence="2">GVMAG-M-3300023179-4</strain>
    </source>
</reference>
<dbReference type="Pfam" id="PF00179">
    <property type="entry name" value="UQ_con"/>
    <property type="match status" value="1"/>
</dbReference>
<evidence type="ECO:0000313" key="2">
    <source>
        <dbReference type="EMBL" id="QHT74177.1"/>
    </source>
</evidence>
<dbReference type="AlphaFoldDB" id="A0A6C0H190"/>
<feature type="domain" description="UBC core" evidence="1">
    <location>
        <begin position="3"/>
        <end position="154"/>
    </location>
</feature>
<evidence type="ECO:0000259" key="1">
    <source>
        <dbReference type="PROSITE" id="PS50127"/>
    </source>
</evidence>
<dbReference type="EMBL" id="MN739840">
    <property type="protein sequence ID" value="QHT74177.1"/>
    <property type="molecule type" value="Genomic_DNA"/>
</dbReference>